<sequence>MTHTVLSPRPRPFVLAAIGLSAAVVANAAGTVTAMPSDAQIATERARIERERKPMFADPNLGRSATGSALPAIPTPPRAQLDPLAVAQRYAARAQSRKQEELLAFASLSMPAESLKRLVRDVARAGGAVVLRGFKDGSLKTTVGAIQALGVDSSAVQINPNAFKQYRITAVPAIVLVKADRALDLDAEGCSLPANFAGVIGDVTVPYALREIGRRSSEYQSLAGRILASLGGH</sequence>
<comment type="caution">
    <text evidence="2">The sequence shown here is derived from an EMBL/GenBank/DDBJ whole genome shotgun (WGS) entry which is preliminary data.</text>
</comment>
<organism evidence="2 3">
    <name type="scientific">Burkholderia pseudomallei</name>
    <name type="common">Pseudomonas pseudomallei</name>
    <dbReference type="NCBI Taxonomy" id="28450"/>
    <lineage>
        <taxon>Bacteria</taxon>
        <taxon>Pseudomonadati</taxon>
        <taxon>Pseudomonadota</taxon>
        <taxon>Betaproteobacteria</taxon>
        <taxon>Burkholderiales</taxon>
        <taxon>Burkholderiaceae</taxon>
        <taxon>Burkholderia</taxon>
        <taxon>pseudomallei group</taxon>
    </lineage>
</organism>
<accession>A0AA40MF26</accession>
<gene>
    <name evidence="2" type="primary">trbC</name>
    <name evidence="2" type="ORF">Y036_5998</name>
</gene>
<reference evidence="2 3" key="1">
    <citation type="submission" date="2014-08" db="EMBL/GenBank/DDBJ databases">
        <authorList>
            <person name="Bunnell A."/>
            <person name="Chain P.S."/>
            <person name="Chertkov O."/>
            <person name="Currie B.J."/>
            <person name="Daligault H.E."/>
            <person name="Davenport K.W."/>
            <person name="Davis C."/>
            <person name="Gleasner C.D."/>
            <person name="Johnson S.L."/>
            <person name="Kaestli M."/>
            <person name="Koren S."/>
            <person name="Kunde Y.A."/>
            <person name="Mayo M."/>
            <person name="McMurry K.K."/>
            <person name="Price E.P."/>
            <person name="Reitenga K.G."/>
            <person name="Robison R."/>
            <person name="Rosovitz M.J."/>
            <person name="Sarovich D.S."/>
            <person name="Teshima H."/>
        </authorList>
    </citation>
    <scope>NUCLEOTIDE SEQUENCE [LARGE SCALE GENOMIC DNA]</scope>
    <source>
        <strain evidence="2 3">MSHR44</strain>
    </source>
</reference>
<proteinExistence type="predicted"/>
<dbReference type="Proteomes" id="UP000030475">
    <property type="component" value="Unassembled WGS sequence"/>
</dbReference>
<name>A0AA40MF26_BURPE</name>
<dbReference type="EMBL" id="JQIM01000007">
    <property type="protein sequence ID" value="KGX17174.1"/>
    <property type="molecule type" value="Genomic_DNA"/>
</dbReference>
<evidence type="ECO:0000313" key="3">
    <source>
        <dbReference type="Proteomes" id="UP000030475"/>
    </source>
</evidence>
<evidence type="ECO:0000313" key="2">
    <source>
        <dbReference type="EMBL" id="KGX17174.1"/>
    </source>
</evidence>
<feature type="signal peptide" evidence="1">
    <location>
        <begin position="1"/>
        <end position="28"/>
    </location>
</feature>
<dbReference type="NCBIfam" id="TIGR02742">
    <property type="entry name" value="TrbC_Ftype"/>
    <property type="match status" value="1"/>
</dbReference>
<dbReference type="Pfam" id="PF09673">
    <property type="entry name" value="TrbC_Ftype"/>
    <property type="match status" value="1"/>
</dbReference>
<keyword evidence="1" id="KW-0732">Signal</keyword>
<dbReference type="InterPro" id="IPR014113">
    <property type="entry name" value="T4SS_TrbC_subgr"/>
</dbReference>
<dbReference type="InterPro" id="IPR019106">
    <property type="entry name" value="T4SS_TrbC"/>
</dbReference>
<dbReference type="AlphaFoldDB" id="A0AA40MF26"/>
<evidence type="ECO:0000256" key="1">
    <source>
        <dbReference type="SAM" id="SignalP"/>
    </source>
</evidence>
<feature type="chain" id="PRO_5041319367" evidence="1">
    <location>
        <begin position="29"/>
        <end position="233"/>
    </location>
</feature>
<protein>
    <submittedName>
        <fullName evidence="2">Type-F conjugative transfer system pilin assembly protein TrbC</fullName>
    </submittedName>
</protein>
<dbReference type="RefSeq" id="WP_038740610.1">
    <property type="nucleotide sequence ID" value="NZ_KN323090.1"/>
</dbReference>